<sequence length="226" mass="25398">MASVIHSIACFETLDAELASREPASLAEILASWPSYTSANPSAPSRPVDTSSAQPEDVCPLFVTWNIYETPGTQPHLRGCIGQFAPGPLADALPEYAVVSAMHDSRFRPVTAKELPQLQSAVTLLTDFEECSDKFDWEIGLHGINIKFMVGGRSFSGTYLPDVMVEQGWTKEETLENLVYKAGWRERMGDWQKLDLRVQRYKGSKAKAEYSDWLAWSKWYQAQEKK</sequence>
<protein>
    <recommendedName>
        <fullName evidence="1">AMMECR1 domain-containing protein</fullName>
    </recommendedName>
</protein>
<name>A0A0F8AXI5_CERFI</name>
<dbReference type="PROSITE" id="PS51112">
    <property type="entry name" value="AMMECR1"/>
    <property type="match status" value="1"/>
</dbReference>
<dbReference type="InterPro" id="IPR023473">
    <property type="entry name" value="AMMECR1"/>
</dbReference>
<dbReference type="NCBIfam" id="TIGR00296">
    <property type="entry name" value="TIGR00296 family protein"/>
    <property type="match status" value="1"/>
</dbReference>
<evidence type="ECO:0000313" key="2">
    <source>
        <dbReference type="EMBL" id="KKF92831.1"/>
    </source>
</evidence>
<dbReference type="InterPro" id="IPR027485">
    <property type="entry name" value="AMMECR1_N"/>
</dbReference>
<reference evidence="2 3" key="1">
    <citation type="submission" date="2015-04" db="EMBL/GenBank/DDBJ databases">
        <title>Genome sequence of Ceratocystis platani, a major pathogen of plane trees.</title>
        <authorList>
            <person name="Belbahri L."/>
        </authorList>
    </citation>
    <scope>NUCLEOTIDE SEQUENCE [LARGE SCALE GENOMIC DNA]</scope>
    <source>
        <strain evidence="2 3">CFO</strain>
    </source>
</reference>
<dbReference type="EMBL" id="LBBL01000313">
    <property type="protein sequence ID" value="KKF92831.1"/>
    <property type="molecule type" value="Genomic_DNA"/>
</dbReference>
<dbReference type="AlphaFoldDB" id="A0A0F8AXI5"/>
<dbReference type="PANTHER" id="PTHR13016:SF0">
    <property type="entry name" value="AMME SYNDROME CANDIDATE GENE 1 PROTEIN"/>
    <property type="match status" value="1"/>
</dbReference>
<dbReference type="InterPro" id="IPR002733">
    <property type="entry name" value="AMMECR1_domain"/>
</dbReference>
<accession>A0A0F8AXI5</accession>
<evidence type="ECO:0000313" key="3">
    <source>
        <dbReference type="Proteomes" id="UP000034841"/>
    </source>
</evidence>
<dbReference type="OrthoDB" id="24630at2759"/>
<gene>
    <name evidence="2" type="ORF">CFO_g4816</name>
</gene>
<dbReference type="Pfam" id="PF01871">
    <property type="entry name" value="AMMECR1"/>
    <property type="match status" value="1"/>
</dbReference>
<dbReference type="SUPFAM" id="SSF143447">
    <property type="entry name" value="AMMECR1-like"/>
    <property type="match status" value="1"/>
</dbReference>
<dbReference type="Gene3D" id="3.30.700.20">
    <property type="entry name" value="Hypothetical protein ph0010, domain 1"/>
    <property type="match status" value="1"/>
</dbReference>
<keyword evidence="3" id="KW-1185">Reference proteome</keyword>
<evidence type="ECO:0000259" key="1">
    <source>
        <dbReference type="PROSITE" id="PS51112"/>
    </source>
</evidence>
<dbReference type="PANTHER" id="PTHR13016">
    <property type="entry name" value="AMMECR1 HOMOLOG"/>
    <property type="match status" value="1"/>
</dbReference>
<dbReference type="Proteomes" id="UP000034841">
    <property type="component" value="Unassembled WGS sequence"/>
</dbReference>
<proteinExistence type="predicted"/>
<feature type="domain" description="AMMECR1" evidence="1">
    <location>
        <begin position="13"/>
        <end position="217"/>
    </location>
</feature>
<dbReference type="InterPro" id="IPR036071">
    <property type="entry name" value="AMMECR1_dom_sf"/>
</dbReference>
<comment type="caution">
    <text evidence="2">The sequence shown here is derived from an EMBL/GenBank/DDBJ whole genome shotgun (WGS) entry which is preliminary data.</text>
</comment>
<organism evidence="2 3">
    <name type="scientific">Ceratocystis fimbriata f. sp. platani</name>
    <dbReference type="NCBI Taxonomy" id="88771"/>
    <lineage>
        <taxon>Eukaryota</taxon>
        <taxon>Fungi</taxon>
        <taxon>Dikarya</taxon>
        <taxon>Ascomycota</taxon>
        <taxon>Pezizomycotina</taxon>
        <taxon>Sordariomycetes</taxon>
        <taxon>Hypocreomycetidae</taxon>
        <taxon>Microascales</taxon>
        <taxon>Ceratocystidaceae</taxon>
        <taxon>Ceratocystis</taxon>
    </lineage>
</organism>